<accession>A0A1Q2HWS2</accession>
<gene>
    <name evidence="7 9" type="primary">pgl</name>
    <name evidence="9" type="ORF">CGLAU_06695</name>
</gene>
<keyword evidence="7 9" id="KW-0378">Hydrolase</keyword>
<comment type="catalytic activity">
    <reaction evidence="1 7">
        <text>6-phospho-D-glucono-1,5-lactone + H2O = 6-phospho-D-gluconate + H(+)</text>
        <dbReference type="Rhea" id="RHEA:12556"/>
        <dbReference type="ChEBI" id="CHEBI:15377"/>
        <dbReference type="ChEBI" id="CHEBI:15378"/>
        <dbReference type="ChEBI" id="CHEBI:57955"/>
        <dbReference type="ChEBI" id="CHEBI:58759"/>
        <dbReference type="EC" id="3.1.1.31"/>
    </reaction>
</comment>
<evidence type="ECO:0000313" key="10">
    <source>
        <dbReference type="Proteomes" id="UP000217209"/>
    </source>
</evidence>
<dbReference type="InterPro" id="IPR037171">
    <property type="entry name" value="NagB/RpiA_transferase-like"/>
</dbReference>
<dbReference type="InterPro" id="IPR005900">
    <property type="entry name" value="6-phosphogluconolactonase_DevB"/>
</dbReference>
<evidence type="ECO:0000256" key="4">
    <source>
        <dbReference type="ARBA" id="ARBA00010662"/>
    </source>
</evidence>
<name>A0A1Q2HWS2_9CORY</name>
<dbReference type="EMBL" id="CP019688">
    <property type="protein sequence ID" value="AQQ15301.1"/>
    <property type="molecule type" value="Genomic_DNA"/>
</dbReference>
<dbReference type="InterPro" id="IPR006148">
    <property type="entry name" value="Glc/Gal-6P_isomerase"/>
</dbReference>
<dbReference type="InterPro" id="IPR039104">
    <property type="entry name" value="6PGL"/>
</dbReference>
<comment type="function">
    <text evidence="2 7">Hydrolysis of 6-phosphogluconolactone to 6-phosphogluconate.</text>
</comment>
<evidence type="ECO:0000256" key="7">
    <source>
        <dbReference type="RuleBase" id="RU365095"/>
    </source>
</evidence>
<keyword evidence="10" id="KW-1185">Reference proteome</keyword>
<dbReference type="NCBIfam" id="TIGR01198">
    <property type="entry name" value="pgl"/>
    <property type="match status" value="1"/>
</dbReference>
<dbReference type="PANTHER" id="PTHR11054:SF0">
    <property type="entry name" value="6-PHOSPHOGLUCONOLACTONASE"/>
    <property type="match status" value="1"/>
</dbReference>
<dbReference type="RefSeq" id="WP_095660011.1">
    <property type="nucleotide sequence ID" value="NZ_CP019688.1"/>
</dbReference>
<dbReference type="CDD" id="cd01400">
    <property type="entry name" value="6PGL"/>
    <property type="match status" value="1"/>
</dbReference>
<proteinExistence type="inferred from homology"/>
<dbReference type="KEGG" id="cgv:CGLAU_06695"/>
<evidence type="ECO:0000313" key="9">
    <source>
        <dbReference type="EMBL" id="AQQ15301.1"/>
    </source>
</evidence>
<dbReference type="Pfam" id="PF01182">
    <property type="entry name" value="Glucosamine_iso"/>
    <property type="match status" value="1"/>
</dbReference>
<dbReference type="EC" id="3.1.1.31" evidence="5 7"/>
<dbReference type="SUPFAM" id="SSF100950">
    <property type="entry name" value="NagB/RpiA/CoA transferase-like"/>
    <property type="match status" value="1"/>
</dbReference>
<dbReference type="Gene3D" id="3.40.50.1360">
    <property type="match status" value="1"/>
</dbReference>
<comment type="pathway">
    <text evidence="3 7">Carbohydrate degradation; pentose phosphate pathway; D-ribulose 5-phosphate from D-glucose 6-phosphate (oxidative stage): step 2/3.</text>
</comment>
<dbReference type="GO" id="GO:0017057">
    <property type="term" value="F:6-phosphogluconolactonase activity"/>
    <property type="evidence" value="ECO:0007669"/>
    <property type="project" value="UniProtKB-UniRule"/>
</dbReference>
<dbReference type="AlphaFoldDB" id="A0A1Q2HWS2"/>
<evidence type="ECO:0000256" key="5">
    <source>
        <dbReference type="ARBA" id="ARBA00013198"/>
    </source>
</evidence>
<dbReference type="OrthoDB" id="9810967at2"/>
<organism evidence="9 10">
    <name type="scientific">Corynebacterium glaucum</name>
    <dbReference type="NCBI Taxonomy" id="187491"/>
    <lineage>
        <taxon>Bacteria</taxon>
        <taxon>Bacillati</taxon>
        <taxon>Actinomycetota</taxon>
        <taxon>Actinomycetes</taxon>
        <taxon>Mycobacteriales</taxon>
        <taxon>Corynebacteriaceae</taxon>
        <taxon>Corynebacterium</taxon>
    </lineage>
</organism>
<comment type="similarity">
    <text evidence="4 7">Belongs to the glucosamine/galactosamine-6-phosphate isomerase family. 6-phosphogluconolactonase subfamily.</text>
</comment>
<dbReference type="PANTHER" id="PTHR11054">
    <property type="entry name" value="6-PHOSPHOGLUCONOLACTONASE"/>
    <property type="match status" value="1"/>
</dbReference>
<reference evidence="9 10" key="1">
    <citation type="submission" date="2016-12" db="EMBL/GenBank/DDBJ databases">
        <authorList>
            <person name="Song W.-J."/>
            <person name="Kurnit D.M."/>
        </authorList>
    </citation>
    <scope>NUCLEOTIDE SEQUENCE [LARGE SCALE GENOMIC DNA]</scope>
    <source>
        <strain evidence="9 10">DSM 30827</strain>
    </source>
</reference>
<evidence type="ECO:0000256" key="2">
    <source>
        <dbReference type="ARBA" id="ARBA00002681"/>
    </source>
</evidence>
<dbReference type="UniPathway" id="UPA00115">
    <property type="reaction ID" value="UER00409"/>
</dbReference>
<evidence type="ECO:0000256" key="3">
    <source>
        <dbReference type="ARBA" id="ARBA00004961"/>
    </source>
</evidence>
<evidence type="ECO:0000256" key="1">
    <source>
        <dbReference type="ARBA" id="ARBA00000832"/>
    </source>
</evidence>
<dbReference type="GO" id="GO:0006098">
    <property type="term" value="P:pentose-phosphate shunt"/>
    <property type="evidence" value="ECO:0007669"/>
    <property type="project" value="UniProtKB-UniPathway"/>
</dbReference>
<feature type="domain" description="Glucosamine/galactosamine-6-phosphate isomerase" evidence="8">
    <location>
        <begin position="11"/>
        <end position="225"/>
    </location>
</feature>
<evidence type="ECO:0000256" key="6">
    <source>
        <dbReference type="ARBA" id="ARBA00020337"/>
    </source>
</evidence>
<dbReference type="GO" id="GO:0005975">
    <property type="term" value="P:carbohydrate metabolic process"/>
    <property type="evidence" value="ECO:0007669"/>
    <property type="project" value="UniProtKB-UniRule"/>
</dbReference>
<dbReference type="Proteomes" id="UP000217209">
    <property type="component" value="Chromosome"/>
</dbReference>
<sequence>MEIQRFPELDSLIDGSSQRLTDTLLSIQSEPEGVARVVLTGGTAGIALLRRMAEPDRASGIDWSRVHVFFGDERNVPVDHPDSNEGQAREALLDHVPIPEENIHGYGLTGGEMDEAVDAYRRIIVEFAPNGFDVHLLGMGGEGHINSLFPHTDAVREDQELVVAVTDSPKPPAERATLTLPTVRSARRVWFLVSGEEKAEAAAHLAAGADPLDWPAAGAHGTDETVLFVTEDAAAQIRQ</sequence>
<protein>
    <recommendedName>
        <fullName evidence="6 7">6-phosphogluconolactonase</fullName>
        <shortName evidence="7">6PGL</shortName>
        <ecNumber evidence="5 7">3.1.1.31</ecNumber>
    </recommendedName>
</protein>
<evidence type="ECO:0000259" key="8">
    <source>
        <dbReference type="Pfam" id="PF01182"/>
    </source>
</evidence>